<evidence type="ECO:0000313" key="2">
    <source>
        <dbReference type="Proteomes" id="UP000596902"/>
    </source>
</evidence>
<proteinExistence type="predicted"/>
<reference evidence="1" key="1">
    <citation type="submission" date="2020-01" db="EMBL/GenBank/DDBJ databases">
        <authorList>
            <person name="Feng Z.H.Z."/>
        </authorList>
    </citation>
    <scope>NUCLEOTIDE SEQUENCE</scope>
    <source>
        <strain evidence="1">CBS107.38</strain>
    </source>
</reference>
<gene>
    <name evidence="1" type="ORF">GT037_010054</name>
</gene>
<comment type="caution">
    <text evidence="1">The sequence shown here is derived from an EMBL/GenBank/DDBJ whole genome shotgun (WGS) entry which is preliminary data.</text>
</comment>
<keyword evidence="2" id="KW-1185">Reference proteome</keyword>
<reference evidence="1" key="2">
    <citation type="submission" date="2020-08" db="EMBL/GenBank/DDBJ databases">
        <title>Draft Genome Sequence of Cumin Blight Pathogen Alternaria burnsii.</title>
        <authorList>
            <person name="Feng Z."/>
        </authorList>
    </citation>
    <scope>NUCLEOTIDE SEQUENCE</scope>
    <source>
        <strain evidence="1">CBS107.38</strain>
    </source>
</reference>
<dbReference type="AlphaFoldDB" id="A0A8H7AYT7"/>
<dbReference type="Proteomes" id="UP000596902">
    <property type="component" value="Unassembled WGS sequence"/>
</dbReference>
<accession>A0A8H7AYT7</accession>
<dbReference type="EMBL" id="JAAABM010000019">
    <property type="protein sequence ID" value="KAF7671831.1"/>
    <property type="molecule type" value="Genomic_DNA"/>
</dbReference>
<evidence type="ECO:0000313" key="1">
    <source>
        <dbReference type="EMBL" id="KAF7671831.1"/>
    </source>
</evidence>
<sequence length="100" mass="11340">MLVANIFSHNSNHTGQLLSSWHPVGLSSAALFHHVLANSLNFLVQNRNGRFPSRNDHADLTRRQRAFRCTIEMMKDSLEHKSDGMIRAVVSTSSRLVRNE</sequence>
<organism evidence="1 2">
    <name type="scientific">Alternaria burnsii</name>
    <dbReference type="NCBI Taxonomy" id="1187904"/>
    <lineage>
        <taxon>Eukaryota</taxon>
        <taxon>Fungi</taxon>
        <taxon>Dikarya</taxon>
        <taxon>Ascomycota</taxon>
        <taxon>Pezizomycotina</taxon>
        <taxon>Dothideomycetes</taxon>
        <taxon>Pleosporomycetidae</taxon>
        <taxon>Pleosporales</taxon>
        <taxon>Pleosporineae</taxon>
        <taxon>Pleosporaceae</taxon>
        <taxon>Alternaria</taxon>
        <taxon>Alternaria sect. Alternaria</taxon>
    </lineage>
</organism>
<name>A0A8H7AYT7_9PLEO</name>
<dbReference type="GeneID" id="62208279"/>
<dbReference type="RefSeq" id="XP_038782192.1">
    <property type="nucleotide sequence ID" value="XM_038935101.1"/>
</dbReference>
<protein>
    <submittedName>
        <fullName evidence="1">Uncharacterized protein</fullName>
    </submittedName>
</protein>